<dbReference type="Proteomes" id="UP000026960">
    <property type="component" value="Chromosome 3"/>
</dbReference>
<dbReference type="Gramene" id="OBART03G18030.1">
    <property type="protein sequence ID" value="OBART03G18030.1"/>
    <property type="gene ID" value="OBART03G18030"/>
</dbReference>
<dbReference type="eggNOG" id="ENOG502R5HV">
    <property type="taxonomic scope" value="Eukaryota"/>
</dbReference>
<dbReference type="Gramene" id="OBART03G18010.1">
    <property type="protein sequence ID" value="OBART03G18010.1"/>
    <property type="gene ID" value="OBART03G18010"/>
</dbReference>
<dbReference type="HOGENOM" id="CLU_2213946_0_0_1"/>
<name>A0A0D3FIP9_9ORYZ</name>
<evidence type="ECO:0000313" key="2">
    <source>
        <dbReference type="EnsemblPlants" id="OBART03G18030.1"/>
    </source>
</evidence>
<reference evidence="2" key="2">
    <citation type="submission" date="2015-03" db="UniProtKB">
        <authorList>
            <consortium name="EnsemblPlants"/>
        </authorList>
    </citation>
    <scope>IDENTIFICATION</scope>
</reference>
<reference evidence="2" key="1">
    <citation type="journal article" date="2009" name="Rice">
        <title>De Novo Next Generation Sequencing of Plant Genomes.</title>
        <authorList>
            <person name="Rounsley S."/>
            <person name="Marri P.R."/>
            <person name="Yu Y."/>
            <person name="He R."/>
            <person name="Sisneros N."/>
            <person name="Goicoechea J.L."/>
            <person name="Lee S.J."/>
            <person name="Angelova A."/>
            <person name="Kudrna D."/>
            <person name="Luo M."/>
            <person name="Affourtit J."/>
            <person name="Desany B."/>
            <person name="Knight J."/>
            <person name="Niazi F."/>
            <person name="Egholm M."/>
            <person name="Wing R.A."/>
        </authorList>
    </citation>
    <scope>NUCLEOTIDE SEQUENCE [LARGE SCALE GENOMIC DNA]</scope>
    <source>
        <strain evidence="2">IRGC 105608</strain>
    </source>
</reference>
<dbReference type="EnsemblPlants" id="OBART03G18030.1">
    <property type="protein sequence ID" value="OBART03G18030.1"/>
    <property type="gene ID" value="OBART03G18030"/>
</dbReference>
<organism evidence="2">
    <name type="scientific">Oryza barthii</name>
    <dbReference type="NCBI Taxonomy" id="65489"/>
    <lineage>
        <taxon>Eukaryota</taxon>
        <taxon>Viridiplantae</taxon>
        <taxon>Streptophyta</taxon>
        <taxon>Embryophyta</taxon>
        <taxon>Tracheophyta</taxon>
        <taxon>Spermatophyta</taxon>
        <taxon>Magnoliopsida</taxon>
        <taxon>Liliopsida</taxon>
        <taxon>Poales</taxon>
        <taxon>Poaceae</taxon>
        <taxon>BOP clade</taxon>
        <taxon>Oryzoideae</taxon>
        <taxon>Oryzeae</taxon>
        <taxon>Oryzinae</taxon>
        <taxon>Oryza</taxon>
    </lineage>
</organism>
<evidence type="ECO:0000313" key="3">
    <source>
        <dbReference type="Proteomes" id="UP000026960"/>
    </source>
</evidence>
<protein>
    <submittedName>
        <fullName evidence="2">Uncharacterized protein</fullName>
    </submittedName>
</protein>
<dbReference type="EnsemblPlants" id="OBART03G18010.1">
    <property type="protein sequence ID" value="OBART03G18010.1"/>
    <property type="gene ID" value="OBART03G18010"/>
</dbReference>
<feature type="region of interest" description="Disordered" evidence="1">
    <location>
        <begin position="87"/>
        <end position="107"/>
    </location>
</feature>
<dbReference type="PaxDb" id="65489-OBART03G18010.1"/>
<dbReference type="AlphaFoldDB" id="A0A0D3FIP9"/>
<accession>A0A0D3FIP9</accession>
<keyword evidence="3" id="KW-1185">Reference proteome</keyword>
<evidence type="ECO:0000256" key="1">
    <source>
        <dbReference type="SAM" id="MobiDB-lite"/>
    </source>
</evidence>
<proteinExistence type="predicted"/>
<sequence>MVRVIRSLGDVKALLRTHGDRIGLTVSIRCLWRIRHARRMRALLRQQMKIDGMHWEVEGIEHLNAMVRVHRVIATAAPLLDQIISPSRHASSTPGRSCAACTSAAPP</sequence>